<dbReference type="EMBL" id="KI894021">
    <property type="protein sequence ID" value="OCF25221.1"/>
    <property type="molecule type" value="Genomic_DNA"/>
</dbReference>
<dbReference type="RefSeq" id="XP_019046291.1">
    <property type="nucleotide sequence ID" value="XM_019191661.1"/>
</dbReference>
<gene>
    <name evidence="2" type="ORF">I302_05034</name>
    <name evidence="3" type="ORF">I302_105909</name>
</gene>
<dbReference type="AlphaFoldDB" id="A0A1B9G2I3"/>
<feature type="compositionally biased region" description="Pro residues" evidence="1">
    <location>
        <begin position="1"/>
        <end position="14"/>
    </location>
</feature>
<dbReference type="EMBL" id="CP144544">
    <property type="protein sequence ID" value="WVW83887.1"/>
    <property type="molecule type" value="Genomic_DNA"/>
</dbReference>
<proteinExistence type="predicted"/>
<reference evidence="3" key="2">
    <citation type="submission" date="2013-07" db="EMBL/GenBank/DDBJ databases">
        <authorList>
            <consortium name="The Broad Institute Genome Sequencing Platform"/>
            <person name="Cuomo C."/>
            <person name="Litvintseva A."/>
            <person name="Chen Y."/>
            <person name="Heitman J."/>
            <person name="Sun S."/>
            <person name="Springer D."/>
            <person name="Dromer F."/>
            <person name="Young S.K."/>
            <person name="Zeng Q."/>
            <person name="Gargeya S."/>
            <person name="Fitzgerald M."/>
            <person name="Abouelleil A."/>
            <person name="Alvarado L."/>
            <person name="Berlin A.M."/>
            <person name="Chapman S.B."/>
            <person name="Dewar J."/>
            <person name="Goldberg J."/>
            <person name="Griggs A."/>
            <person name="Gujja S."/>
            <person name="Hansen M."/>
            <person name="Howarth C."/>
            <person name="Imamovic A."/>
            <person name="Larimer J."/>
            <person name="McCowan C."/>
            <person name="Murphy C."/>
            <person name="Pearson M."/>
            <person name="Priest M."/>
            <person name="Roberts A."/>
            <person name="Saif S."/>
            <person name="Shea T."/>
            <person name="Sykes S."/>
            <person name="Wortman J."/>
            <person name="Nusbaum C."/>
            <person name="Birren B."/>
        </authorList>
    </citation>
    <scope>NUCLEOTIDE SEQUENCE</scope>
    <source>
        <strain evidence="3">CBS 10118</strain>
    </source>
</reference>
<dbReference type="KEGG" id="kbi:30209433"/>
<feature type="region of interest" description="Disordered" evidence="1">
    <location>
        <begin position="202"/>
        <end position="232"/>
    </location>
</feature>
<name>A0A1B9G2I3_9TREE</name>
<dbReference type="GeneID" id="30209433"/>
<evidence type="ECO:0000313" key="4">
    <source>
        <dbReference type="Proteomes" id="UP000092730"/>
    </source>
</evidence>
<dbReference type="Proteomes" id="UP000092730">
    <property type="component" value="Chromosome 4"/>
</dbReference>
<accession>A0A1B9G2I3</accession>
<dbReference type="STRING" id="1296100.A0A1B9G2I3"/>
<keyword evidence="4" id="KW-1185">Reference proteome</keyword>
<evidence type="ECO:0000313" key="2">
    <source>
        <dbReference type="EMBL" id="OCF25221.1"/>
    </source>
</evidence>
<sequence>MSTRPLPKPIPIPSLLPSSFSSSSTSLQNKAGPSQSLPSPSYILGPLPPTSPLHIALNYLKEADERPYTPGIPPPNEQDRKGKGKANTTPSIDEKPALRDLRSRERVLIVTGSKWNYVDALQEEDEDVFRNVSGSWEGLKRLRRVDIRSCPTPSHLLLLLTLLTESDSRLSSSKTAQPQYLESAPSVIILWDIAGMSMYEQSLDENEPPDMPEGEGEGDSEQPSAGRGPKRKFKPDVCLSDYMNILSAVRAAVDHLNTLHPSDPPTQLLILEPSLNPLSSLPILPPLSSENEDPKMPKSARERRVALVDCAKWIFGKDSIGVIHQISGDQNTTSHFSLTFERDKGTDMSYQMRKKRCPKARWSVPEWQGEEKPMGWRWEWMGS</sequence>
<feature type="compositionally biased region" description="Acidic residues" evidence="1">
    <location>
        <begin position="202"/>
        <end position="220"/>
    </location>
</feature>
<feature type="region of interest" description="Disordered" evidence="1">
    <location>
        <begin position="1"/>
        <end position="45"/>
    </location>
</feature>
<reference evidence="2" key="3">
    <citation type="submission" date="2014-01" db="EMBL/GenBank/DDBJ databases">
        <title>Evolution of pathogenesis and genome organization in the Tremellales.</title>
        <authorList>
            <person name="Cuomo C."/>
            <person name="Litvintseva A."/>
            <person name="Heitman J."/>
            <person name="Chen Y."/>
            <person name="Sun S."/>
            <person name="Springer D."/>
            <person name="Dromer F."/>
            <person name="Young S."/>
            <person name="Zeng Q."/>
            <person name="Chapman S."/>
            <person name="Gujja S."/>
            <person name="Saif S."/>
            <person name="Birren B."/>
        </authorList>
    </citation>
    <scope>NUCLEOTIDE SEQUENCE</scope>
    <source>
        <strain evidence="2">CBS 10118</strain>
    </source>
</reference>
<protein>
    <submittedName>
        <fullName evidence="2">Uncharacterized protein</fullName>
    </submittedName>
</protein>
<reference evidence="3" key="4">
    <citation type="submission" date="2024-02" db="EMBL/GenBank/DDBJ databases">
        <title>Comparative genomics of Cryptococcus and Kwoniella reveals pathogenesis evolution and contrasting modes of karyotype evolution via chromosome fusion or intercentromeric recombination.</title>
        <authorList>
            <person name="Coelho M.A."/>
            <person name="David-Palma M."/>
            <person name="Shea T."/>
            <person name="Bowers K."/>
            <person name="McGinley-Smith S."/>
            <person name="Mohammad A.W."/>
            <person name="Gnirke A."/>
            <person name="Yurkov A.M."/>
            <person name="Nowrousian M."/>
            <person name="Sun S."/>
            <person name="Cuomo C.A."/>
            <person name="Heitman J."/>
        </authorList>
    </citation>
    <scope>NUCLEOTIDE SEQUENCE</scope>
    <source>
        <strain evidence="3">CBS 10118</strain>
    </source>
</reference>
<evidence type="ECO:0000256" key="1">
    <source>
        <dbReference type="SAM" id="MobiDB-lite"/>
    </source>
</evidence>
<dbReference type="OrthoDB" id="2564491at2759"/>
<reference evidence="2" key="1">
    <citation type="submission" date="2013-07" db="EMBL/GenBank/DDBJ databases">
        <title>The Genome Sequence of Cryptococcus bestiolae CBS10118.</title>
        <authorList>
            <consortium name="The Broad Institute Genome Sequencing Platform"/>
            <person name="Cuomo C."/>
            <person name="Litvintseva A."/>
            <person name="Chen Y."/>
            <person name="Heitman J."/>
            <person name="Sun S."/>
            <person name="Springer D."/>
            <person name="Dromer F."/>
            <person name="Young S.K."/>
            <person name="Zeng Q."/>
            <person name="Gargeya S."/>
            <person name="Fitzgerald M."/>
            <person name="Abouelleil A."/>
            <person name="Alvarado L."/>
            <person name="Berlin A.M."/>
            <person name="Chapman S.B."/>
            <person name="Dewar J."/>
            <person name="Goldberg J."/>
            <person name="Griggs A."/>
            <person name="Gujja S."/>
            <person name="Hansen M."/>
            <person name="Howarth C."/>
            <person name="Imamovic A."/>
            <person name="Larimer J."/>
            <person name="McCowan C."/>
            <person name="Murphy C."/>
            <person name="Pearson M."/>
            <person name="Priest M."/>
            <person name="Roberts A."/>
            <person name="Saif S."/>
            <person name="Shea T."/>
            <person name="Sykes S."/>
            <person name="Wortman J."/>
            <person name="Nusbaum C."/>
            <person name="Birren B."/>
        </authorList>
    </citation>
    <scope>NUCLEOTIDE SEQUENCE [LARGE SCALE GENOMIC DNA]</scope>
    <source>
        <strain evidence="2">CBS 10118</strain>
    </source>
</reference>
<feature type="compositionally biased region" description="Low complexity" evidence="1">
    <location>
        <begin position="15"/>
        <end position="27"/>
    </location>
</feature>
<evidence type="ECO:0000313" key="3">
    <source>
        <dbReference type="EMBL" id="WVW83887.1"/>
    </source>
</evidence>
<dbReference type="VEuPathDB" id="FungiDB:I302_05034"/>
<organism evidence="2">
    <name type="scientific">Kwoniella bestiolae CBS 10118</name>
    <dbReference type="NCBI Taxonomy" id="1296100"/>
    <lineage>
        <taxon>Eukaryota</taxon>
        <taxon>Fungi</taxon>
        <taxon>Dikarya</taxon>
        <taxon>Basidiomycota</taxon>
        <taxon>Agaricomycotina</taxon>
        <taxon>Tremellomycetes</taxon>
        <taxon>Tremellales</taxon>
        <taxon>Cryptococcaceae</taxon>
        <taxon>Kwoniella</taxon>
    </lineage>
</organism>
<feature type="compositionally biased region" description="Polar residues" evidence="1">
    <location>
        <begin position="28"/>
        <end position="39"/>
    </location>
</feature>
<feature type="region of interest" description="Disordered" evidence="1">
    <location>
        <begin position="65"/>
        <end position="95"/>
    </location>
</feature>